<accession>A0A8S4P1R0</accession>
<dbReference type="EMBL" id="CAIIXF020000006">
    <property type="protein sequence ID" value="CAH1786808.1"/>
    <property type="molecule type" value="Genomic_DNA"/>
</dbReference>
<dbReference type="Proteomes" id="UP000749559">
    <property type="component" value="Unassembled WGS sequence"/>
</dbReference>
<comment type="caution">
    <text evidence="1">The sequence shown here is derived from an EMBL/GenBank/DDBJ whole genome shotgun (WGS) entry which is preliminary data.</text>
</comment>
<protein>
    <submittedName>
        <fullName evidence="1">Uncharacterized protein</fullName>
    </submittedName>
</protein>
<evidence type="ECO:0000313" key="2">
    <source>
        <dbReference type="Proteomes" id="UP000749559"/>
    </source>
</evidence>
<reference evidence="1" key="1">
    <citation type="submission" date="2022-03" db="EMBL/GenBank/DDBJ databases">
        <authorList>
            <person name="Martin C."/>
        </authorList>
    </citation>
    <scope>NUCLEOTIDE SEQUENCE</scope>
</reference>
<proteinExistence type="predicted"/>
<feature type="non-terminal residue" evidence="1">
    <location>
        <position position="107"/>
    </location>
</feature>
<gene>
    <name evidence="1" type="ORF">OFUS_LOCUS12632</name>
</gene>
<keyword evidence="2" id="KW-1185">Reference proteome</keyword>
<organism evidence="1 2">
    <name type="scientific">Owenia fusiformis</name>
    <name type="common">Polychaete worm</name>
    <dbReference type="NCBI Taxonomy" id="6347"/>
    <lineage>
        <taxon>Eukaryota</taxon>
        <taxon>Metazoa</taxon>
        <taxon>Spiralia</taxon>
        <taxon>Lophotrochozoa</taxon>
        <taxon>Annelida</taxon>
        <taxon>Polychaeta</taxon>
        <taxon>Sedentaria</taxon>
        <taxon>Canalipalpata</taxon>
        <taxon>Sabellida</taxon>
        <taxon>Oweniida</taxon>
        <taxon>Oweniidae</taxon>
        <taxon>Owenia</taxon>
    </lineage>
</organism>
<name>A0A8S4P1R0_OWEFU</name>
<evidence type="ECO:0000313" key="1">
    <source>
        <dbReference type="EMBL" id="CAH1786808.1"/>
    </source>
</evidence>
<sequence>MPTQSALETRIYMASCPNSNSLDLIKEVVNDFKTNFGKYCDGDCTVPQAEFECYEGLVTSRLIVNGELKESHQQTEMSTQMEISTFLANINQDWKNRVRVMAYPLQQ</sequence>
<dbReference type="AlphaFoldDB" id="A0A8S4P1R0"/>